<protein>
    <submittedName>
        <fullName evidence="1">Uncharacterized protein</fullName>
    </submittedName>
</protein>
<organism evidence="1 2">
    <name type="scientific">Thalassoglobus neptunius</name>
    <dbReference type="NCBI Taxonomy" id="1938619"/>
    <lineage>
        <taxon>Bacteria</taxon>
        <taxon>Pseudomonadati</taxon>
        <taxon>Planctomycetota</taxon>
        <taxon>Planctomycetia</taxon>
        <taxon>Planctomycetales</taxon>
        <taxon>Planctomycetaceae</taxon>
        <taxon>Thalassoglobus</taxon>
    </lineage>
</organism>
<evidence type="ECO:0000313" key="1">
    <source>
        <dbReference type="EMBL" id="TWT40731.1"/>
    </source>
</evidence>
<proteinExistence type="predicted"/>
<evidence type="ECO:0000313" key="2">
    <source>
        <dbReference type="Proteomes" id="UP000317243"/>
    </source>
</evidence>
<dbReference type="EMBL" id="SIHI01000048">
    <property type="protein sequence ID" value="TWT40731.1"/>
    <property type="molecule type" value="Genomic_DNA"/>
</dbReference>
<dbReference type="Proteomes" id="UP000317243">
    <property type="component" value="Unassembled WGS sequence"/>
</dbReference>
<name>A0A5C5VSJ7_9PLAN</name>
<accession>A0A5C5VSJ7</accession>
<comment type="caution">
    <text evidence="1">The sequence shown here is derived from an EMBL/GenBank/DDBJ whole genome shotgun (WGS) entry which is preliminary data.</text>
</comment>
<sequence length="92" mass="10208">MEPVAVMVSLQRDGSNVFRLSLEETSLQTVTHSLGGNFSGKQSESGTRTETDGRLFAFSVAAFREFFRTRVPIELLVPLGIVRSLEGRKVFD</sequence>
<reference evidence="1 2" key="1">
    <citation type="submission" date="2019-02" db="EMBL/GenBank/DDBJ databases">
        <title>Deep-cultivation of Planctomycetes and their phenomic and genomic characterization uncovers novel biology.</title>
        <authorList>
            <person name="Wiegand S."/>
            <person name="Jogler M."/>
            <person name="Boedeker C."/>
            <person name="Pinto D."/>
            <person name="Vollmers J."/>
            <person name="Rivas-Marin E."/>
            <person name="Kohn T."/>
            <person name="Peeters S.H."/>
            <person name="Heuer A."/>
            <person name="Rast P."/>
            <person name="Oberbeckmann S."/>
            <person name="Bunk B."/>
            <person name="Jeske O."/>
            <person name="Meyerdierks A."/>
            <person name="Storesund J.E."/>
            <person name="Kallscheuer N."/>
            <person name="Luecker S."/>
            <person name="Lage O.M."/>
            <person name="Pohl T."/>
            <person name="Merkel B.J."/>
            <person name="Hornburger P."/>
            <person name="Mueller R.-W."/>
            <person name="Bruemmer F."/>
            <person name="Labrenz M."/>
            <person name="Spormann A.M."/>
            <person name="Op Den Camp H."/>
            <person name="Overmann J."/>
            <person name="Amann R."/>
            <person name="Jetten M.S.M."/>
            <person name="Mascher T."/>
            <person name="Medema M.H."/>
            <person name="Devos D.P."/>
            <person name="Kaster A.-K."/>
            <person name="Ovreas L."/>
            <person name="Rohde M."/>
            <person name="Galperin M.Y."/>
            <person name="Jogler C."/>
        </authorList>
    </citation>
    <scope>NUCLEOTIDE SEQUENCE [LARGE SCALE GENOMIC DNA]</scope>
    <source>
        <strain evidence="1 2">KOR42</strain>
    </source>
</reference>
<gene>
    <name evidence="1" type="ORF">KOR42_48740</name>
</gene>
<dbReference type="AlphaFoldDB" id="A0A5C5VSJ7"/>
<keyword evidence="2" id="KW-1185">Reference proteome</keyword>